<dbReference type="GO" id="GO:0001671">
    <property type="term" value="F:ATPase activator activity"/>
    <property type="evidence" value="ECO:0007669"/>
    <property type="project" value="InterPro"/>
</dbReference>
<dbReference type="NCBIfam" id="TIGR00714">
    <property type="entry name" value="hscB"/>
    <property type="match status" value="1"/>
</dbReference>
<proteinExistence type="inferred from homology"/>
<evidence type="ECO:0000313" key="9">
    <source>
        <dbReference type="EMBL" id="XAJ80871.1"/>
    </source>
</evidence>
<dbReference type="GO" id="GO:0044571">
    <property type="term" value="P:[2Fe-2S] cluster assembly"/>
    <property type="evidence" value="ECO:0007669"/>
    <property type="project" value="InterPro"/>
</dbReference>
<dbReference type="GO" id="GO:0051087">
    <property type="term" value="F:protein-folding chaperone binding"/>
    <property type="evidence" value="ECO:0007669"/>
    <property type="project" value="InterPro"/>
</dbReference>
<comment type="subunit">
    <text evidence="5 7">Interacts with HscA and stimulates its ATPase activity. Interacts with IscU.</text>
</comment>
<evidence type="ECO:0000256" key="6">
    <source>
        <dbReference type="ARBA" id="ARBA00030734"/>
    </source>
</evidence>
<comment type="similarity">
    <text evidence="1 7">Belongs to the HscB family.</text>
</comment>
<dbReference type="RefSeq" id="WP_343154251.1">
    <property type="nucleotide sequence ID" value="NZ_CP135018.1"/>
</dbReference>
<dbReference type="InterPro" id="IPR001623">
    <property type="entry name" value="DnaJ_domain"/>
</dbReference>
<organism evidence="9">
    <name type="scientific">Buchnera aphidicola</name>
    <name type="common">Aphis aurantii</name>
    <dbReference type="NCBI Taxonomy" id="1470492"/>
    <lineage>
        <taxon>Bacteria</taxon>
        <taxon>Pseudomonadati</taxon>
        <taxon>Pseudomonadota</taxon>
        <taxon>Gammaproteobacteria</taxon>
        <taxon>Enterobacterales</taxon>
        <taxon>Erwiniaceae</taxon>
        <taxon>Buchnera</taxon>
    </lineage>
</organism>
<evidence type="ECO:0000256" key="7">
    <source>
        <dbReference type="HAMAP-Rule" id="MF_00682"/>
    </source>
</evidence>
<reference evidence="9" key="1">
    <citation type="submission" date="2024-06" db="EMBL/GenBank/DDBJ databases">
        <title>Unveiling Genomic Reduction in Obligate Endosymbionts Buchnera of Aphids: Insights from Phylogenomic Comparative Analysis with Novel Genome Data and Co-obligate Endosymbionts.</title>
        <authorList>
            <person name="Lu C."/>
            <person name="Zou T."/>
            <person name="Liu Q."/>
            <person name="Huang X."/>
        </authorList>
    </citation>
    <scope>NUCLEOTIDE SEQUENCE</scope>
    <source>
        <strain evidence="9">Aphau13</strain>
    </source>
</reference>
<dbReference type="HAMAP" id="MF_00682">
    <property type="entry name" value="HscB"/>
    <property type="match status" value="1"/>
</dbReference>
<dbReference type="InterPro" id="IPR004640">
    <property type="entry name" value="HscB"/>
</dbReference>
<name>A0AAU6W6E3_9GAMM</name>
<gene>
    <name evidence="7 9" type="primary">hscB</name>
    <name evidence="9" type="ORF">RJT31_03045</name>
</gene>
<dbReference type="SUPFAM" id="SSF46565">
    <property type="entry name" value="Chaperone J-domain"/>
    <property type="match status" value="1"/>
</dbReference>
<dbReference type="CDD" id="cd06257">
    <property type="entry name" value="DnaJ"/>
    <property type="match status" value="1"/>
</dbReference>
<dbReference type="GO" id="GO:0051259">
    <property type="term" value="P:protein complex oligomerization"/>
    <property type="evidence" value="ECO:0007669"/>
    <property type="project" value="InterPro"/>
</dbReference>
<dbReference type="Gene3D" id="1.20.1280.20">
    <property type="entry name" value="HscB, C-terminal domain"/>
    <property type="match status" value="1"/>
</dbReference>
<dbReference type="PANTHER" id="PTHR14021">
    <property type="entry name" value="IRON-SULFUR CLUSTER CO-CHAPERONE PROTEIN HSCB"/>
    <property type="match status" value="1"/>
</dbReference>
<evidence type="ECO:0000256" key="1">
    <source>
        <dbReference type="ARBA" id="ARBA00010476"/>
    </source>
</evidence>
<evidence type="ECO:0000256" key="3">
    <source>
        <dbReference type="ARBA" id="ARBA00023186"/>
    </source>
</evidence>
<keyword evidence="3 7" id="KW-0143">Chaperone</keyword>
<dbReference type="Gene3D" id="1.10.287.110">
    <property type="entry name" value="DnaJ domain"/>
    <property type="match status" value="1"/>
</dbReference>
<dbReference type="GO" id="GO:0006457">
    <property type="term" value="P:protein folding"/>
    <property type="evidence" value="ECO:0007669"/>
    <property type="project" value="UniProtKB-UniRule"/>
</dbReference>
<comment type="function">
    <text evidence="4 7">Co-chaperone involved in the maturation of iron-sulfur cluster-containing proteins. Seems to help targeting proteins to be folded toward HscA.</text>
</comment>
<dbReference type="Pfam" id="PF07743">
    <property type="entry name" value="HSCB_C"/>
    <property type="match status" value="1"/>
</dbReference>
<feature type="domain" description="J" evidence="8">
    <location>
        <begin position="2"/>
        <end position="74"/>
    </location>
</feature>
<dbReference type="AlphaFoldDB" id="A0AAU6W6E3"/>
<protein>
    <recommendedName>
        <fullName evidence="2 7">Co-chaperone protein HscB</fullName>
    </recommendedName>
    <alternativeName>
        <fullName evidence="6 7">Hsc20</fullName>
    </alternativeName>
</protein>
<sequence>MNYFTLFQLPKKFRINKDLLHKNFYKLHLQFHPDLFINDSESKKKWILKKSIEINKGYKTLKSSSNRSIYLLFLNGIKVNQNKLLSENQYFLKKYFFLYEELEIIKTKHNSNIIHLNNFFKKIEDEIKNCENLLDYEFNNKNWNAIINIISQLLFLKKIKKT</sequence>
<evidence type="ECO:0000259" key="8">
    <source>
        <dbReference type="PROSITE" id="PS50076"/>
    </source>
</evidence>
<dbReference type="SMART" id="SM00271">
    <property type="entry name" value="DnaJ"/>
    <property type="match status" value="1"/>
</dbReference>
<dbReference type="InterPro" id="IPR036869">
    <property type="entry name" value="J_dom_sf"/>
</dbReference>
<dbReference type="PROSITE" id="PS50076">
    <property type="entry name" value="DNAJ_2"/>
    <property type="match status" value="1"/>
</dbReference>
<evidence type="ECO:0000256" key="4">
    <source>
        <dbReference type="ARBA" id="ARBA00025596"/>
    </source>
</evidence>
<dbReference type="InterPro" id="IPR036386">
    <property type="entry name" value="HscB_C_sf"/>
</dbReference>
<evidence type="ECO:0000256" key="5">
    <source>
        <dbReference type="ARBA" id="ARBA00025986"/>
    </source>
</evidence>
<accession>A0AAU6W6E3</accession>
<dbReference type="EMBL" id="CP135018">
    <property type="protein sequence ID" value="XAJ80871.1"/>
    <property type="molecule type" value="Genomic_DNA"/>
</dbReference>
<dbReference type="SUPFAM" id="SSF47144">
    <property type="entry name" value="HSC20 (HSCB), C-terminal oligomerisation domain"/>
    <property type="match status" value="1"/>
</dbReference>
<dbReference type="PANTHER" id="PTHR14021:SF15">
    <property type="entry name" value="IRON-SULFUR CLUSTER CO-CHAPERONE PROTEIN HSCB"/>
    <property type="match status" value="1"/>
</dbReference>
<evidence type="ECO:0000256" key="2">
    <source>
        <dbReference type="ARBA" id="ARBA00017570"/>
    </source>
</evidence>
<dbReference type="InterPro" id="IPR009073">
    <property type="entry name" value="HscB_oligo_C"/>
</dbReference>